<gene>
    <name evidence="7" type="ORF">QN277_005138</name>
</gene>
<dbReference type="EMBL" id="JAWXYG010000011">
    <property type="protein sequence ID" value="KAK4258720.1"/>
    <property type="molecule type" value="Genomic_DNA"/>
</dbReference>
<dbReference type="InterPro" id="IPR026992">
    <property type="entry name" value="DIOX_N"/>
</dbReference>
<dbReference type="AlphaFoldDB" id="A0AAE1IVY6"/>
<dbReference type="SUPFAM" id="SSF51197">
    <property type="entry name" value="Clavaminate synthase-like"/>
    <property type="match status" value="1"/>
</dbReference>
<dbReference type="Pfam" id="PF14226">
    <property type="entry name" value="DIOX_N"/>
    <property type="match status" value="1"/>
</dbReference>
<sequence length="345" mass="39715">MAVAEVDVAFIQEPTHRPNPSLSQEAQGIPLIDLSNADTDALVREIGHACRQWGFFQIINHGVPPKSHHRVQEVARKFFKQSQEEKRKVRRDARKVMGYYDTEHTKNVRDWKEVFDMTVKEPTFAAASVDPLDDRVTHWENQWPQSPTAMREVCQEYARDMFELAMRLLGLIAKSLGLPARRFEEFFKDHSSSLRMIHYPPCPSPELVLGVGPHKDPGVLSIVGQDDAGGLEVKRKSDGQWVGVKPTPNAYVINVGDVLQVWSNGEYESAEHRVMVKSEKERYSTVFFLYPSHYTTVEPLEEVTEEQNIPAKYRAYNWGKFLLTRKCSNFKKLQAENLQIHYFKV</sequence>
<evidence type="ECO:0000256" key="2">
    <source>
        <dbReference type="ARBA" id="ARBA00022723"/>
    </source>
</evidence>
<dbReference type="GO" id="GO:0046872">
    <property type="term" value="F:metal ion binding"/>
    <property type="evidence" value="ECO:0007669"/>
    <property type="project" value="UniProtKB-KW"/>
</dbReference>
<dbReference type="PANTHER" id="PTHR47991">
    <property type="entry name" value="OXOGLUTARATE/IRON-DEPENDENT DIOXYGENASE"/>
    <property type="match status" value="1"/>
</dbReference>
<dbReference type="InterPro" id="IPR044861">
    <property type="entry name" value="IPNS-like_FE2OG_OXY"/>
</dbReference>
<dbReference type="Proteomes" id="UP001293593">
    <property type="component" value="Unassembled WGS sequence"/>
</dbReference>
<comment type="similarity">
    <text evidence="1 5">Belongs to the iron/ascorbate-dependent oxidoreductase family.</text>
</comment>
<name>A0AAE1IVY6_9FABA</name>
<evidence type="ECO:0000313" key="8">
    <source>
        <dbReference type="Proteomes" id="UP001293593"/>
    </source>
</evidence>
<evidence type="ECO:0000256" key="1">
    <source>
        <dbReference type="ARBA" id="ARBA00008056"/>
    </source>
</evidence>
<dbReference type="FunFam" id="2.60.120.330:FF:000012">
    <property type="entry name" value="Gibberellin 20 oxidase 1"/>
    <property type="match status" value="1"/>
</dbReference>
<dbReference type="InterPro" id="IPR027443">
    <property type="entry name" value="IPNS-like_sf"/>
</dbReference>
<protein>
    <recommendedName>
        <fullName evidence="6">Fe2OG dioxygenase domain-containing protein</fullName>
    </recommendedName>
</protein>
<dbReference type="PRINTS" id="PR00682">
    <property type="entry name" value="IPNSYNTHASE"/>
</dbReference>
<dbReference type="GO" id="GO:0016491">
    <property type="term" value="F:oxidoreductase activity"/>
    <property type="evidence" value="ECO:0007669"/>
    <property type="project" value="UniProtKB-KW"/>
</dbReference>
<keyword evidence="5" id="KW-0560">Oxidoreductase</keyword>
<keyword evidence="3" id="KW-0847">Vitamin C</keyword>
<evidence type="ECO:0000256" key="5">
    <source>
        <dbReference type="RuleBase" id="RU003682"/>
    </source>
</evidence>
<comment type="caution">
    <text evidence="7">The sequence shown here is derived from an EMBL/GenBank/DDBJ whole genome shotgun (WGS) entry which is preliminary data.</text>
</comment>
<dbReference type="InterPro" id="IPR005123">
    <property type="entry name" value="Oxoglu/Fe-dep_dioxygenase_dom"/>
</dbReference>
<evidence type="ECO:0000259" key="6">
    <source>
        <dbReference type="PROSITE" id="PS51471"/>
    </source>
</evidence>
<reference evidence="7" key="1">
    <citation type="submission" date="2023-10" db="EMBL/GenBank/DDBJ databases">
        <title>Chromosome-level genome of the transformable northern wattle, Acacia crassicarpa.</title>
        <authorList>
            <person name="Massaro I."/>
            <person name="Sinha N.R."/>
            <person name="Poethig S."/>
            <person name="Leichty A.R."/>
        </authorList>
    </citation>
    <scope>NUCLEOTIDE SEQUENCE</scope>
    <source>
        <strain evidence="7">Acra3RX</strain>
        <tissue evidence="7">Leaf</tissue>
    </source>
</reference>
<keyword evidence="2 5" id="KW-0479">Metal-binding</keyword>
<dbReference type="Pfam" id="PF03171">
    <property type="entry name" value="2OG-FeII_Oxy"/>
    <property type="match status" value="1"/>
</dbReference>
<keyword evidence="4 5" id="KW-0408">Iron</keyword>
<evidence type="ECO:0000256" key="4">
    <source>
        <dbReference type="ARBA" id="ARBA00023004"/>
    </source>
</evidence>
<evidence type="ECO:0000256" key="3">
    <source>
        <dbReference type="ARBA" id="ARBA00022896"/>
    </source>
</evidence>
<keyword evidence="8" id="KW-1185">Reference proteome</keyword>
<dbReference type="PROSITE" id="PS51471">
    <property type="entry name" value="FE2OG_OXY"/>
    <property type="match status" value="1"/>
</dbReference>
<accession>A0AAE1IVY6</accession>
<feature type="domain" description="Fe2OG dioxygenase" evidence="6">
    <location>
        <begin position="190"/>
        <end position="291"/>
    </location>
</feature>
<dbReference type="Gene3D" id="2.60.120.330">
    <property type="entry name" value="B-lactam Antibiotic, Isopenicillin N Synthase, Chain"/>
    <property type="match status" value="1"/>
</dbReference>
<organism evidence="7 8">
    <name type="scientific">Acacia crassicarpa</name>
    <name type="common">northern wattle</name>
    <dbReference type="NCBI Taxonomy" id="499986"/>
    <lineage>
        <taxon>Eukaryota</taxon>
        <taxon>Viridiplantae</taxon>
        <taxon>Streptophyta</taxon>
        <taxon>Embryophyta</taxon>
        <taxon>Tracheophyta</taxon>
        <taxon>Spermatophyta</taxon>
        <taxon>Magnoliopsida</taxon>
        <taxon>eudicotyledons</taxon>
        <taxon>Gunneridae</taxon>
        <taxon>Pentapetalae</taxon>
        <taxon>rosids</taxon>
        <taxon>fabids</taxon>
        <taxon>Fabales</taxon>
        <taxon>Fabaceae</taxon>
        <taxon>Caesalpinioideae</taxon>
        <taxon>mimosoid clade</taxon>
        <taxon>Acacieae</taxon>
        <taxon>Acacia</taxon>
    </lineage>
</organism>
<evidence type="ECO:0000313" key="7">
    <source>
        <dbReference type="EMBL" id="KAK4258720.1"/>
    </source>
</evidence>
<dbReference type="GO" id="GO:0031418">
    <property type="term" value="F:L-ascorbic acid binding"/>
    <property type="evidence" value="ECO:0007669"/>
    <property type="project" value="UniProtKB-KW"/>
</dbReference>
<dbReference type="InterPro" id="IPR050295">
    <property type="entry name" value="Plant_2OG-oxidoreductases"/>
</dbReference>
<proteinExistence type="inferred from homology"/>